<dbReference type="EMBL" id="ARYL01000071">
    <property type="protein sequence ID" value="KCZ99516.1"/>
    <property type="molecule type" value="Genomic_DNA"/>
</dbReference>
<reference evidence="7 8" key="1">
    <citation type="journal article" date="2014" name="Antonie Van Leeuwenhoek">
        <title>Hyphomonas beringensis sp. nov. and Hyphomonas chukchiensis sp. nov., isolated from surface seawater of the Bering Sea and Chukchi Sea.</title>
        <authorList>
            <person name="Li C."/>
            <person name="Lai Q."/>
            <person name="Li G."/>
            <person name="Dong C."/>
            <person name="Wang J."/>
            <person name="Liao Y."/>
            <person name="Shao Z."/>
        </authorList>
    </citation>
    <scope>NUCLEOTIDE SEQUENCE [LARGE SCALE GENOMIC DNA]</scope>
    <source>
        <strain evidence="7 8">SCH89</strain>
    </source>
</reference>
<sequence length="210" mass="24098">MTSDQTPSDRRKRVIEAALIESHQDMFRFLKRKLRNESDAKDVLQEFYVKALSRFADLKDEDRLRGWLSQILRSTIADHFRARARTSKALGTYAAEAALLFDDEEIDFVICACLYKMLPTLNPDYADLIWRADLIGVDRSVIADELGLTENALRVKLHRARRAMRKRLEQTCLTCIEHGFFQCACPGADEMRKRVQSAGLPETSRRSASV</sequence>
<dbReference type="Proteomes" id="UP000024942">
    <property type="component" value="Unassembled WGS sequence"/>
</dbReference>
<evidence type="ECO:0000313" key="7">
    <source>
        <dbReference type="EMBL" id="KCZ99516.1"/>
    </source>
</evidence>
<dbReference type="GO" id="GO:0006352">
    <property type="term" value="P:DNA-templated transcription initiation"/>
    <property type="evidence" value="ECO:0007669"/>
    <property type="project" value="InterPro"/>
</dbReference>
<dbReference type="GO" id="GO:0003677">
    <property type="term" value="F:DNA binding"/>
    <property type="evidence" value="ECO:0007669"/>
    <property type="project" value="InterPro"/>
</dbReference>
<dbReference type="PANTHER" id="PTHR43133:SF51">
    <property type="entry name" value="RNA POLYMERASE SIGMA FACTOR"/>
    <property type="match status" value="1"/>
</dbReference>
<keyword evidence="4" id="KW-0804">Transcription</keyword>
<dbReference type="SUPFAM" id="SSF88946">
    <property type="entry name" value="Sigma2 domain of RNA polymerase sigma factors"/>
    <property type="match status" value="1"/>
</dbReference>
<dbReference type="InterPro" id="IPR014284">
    <property type="entry name" value="RNA_pol_sigma-70_dom"/>
</dbReference>
<dbReference type="Gene3D" id="1.10.1740.10">
    <property type="match status" value="1"/>
</dbReference>
<evidence type="ECO:0000256" key="3">
    <source>
        <dbReference type="ARBA" id="ARBA00023082"/>
    </source>
</evidence>
<dbReference type="InterPro" id="IPR013324">
    <property type="entry name" value="RNA_pol_sigma_r3/r4-like"/>
</dbReference>
<dbReference type="InterPro" id="IPR013249">
    <property type="entry name" value="RNA_pol_sigma70_r4_t2"/>
</dbReference>
<dbReference type="STRING" id="1280953.HOC_19881"/>
<dbReference type="Pfam" id="PF08281">
    <property type="entry name" value="Sigma70_r4_2"/>
    <property type="match status" value="1"/>
</dbReference>
<name>A0A059G196_9PROT</name>
<dbReference type="InterPro" id="IPR039425">
    <property type="entry name" value="RNA_pol_sigma-70-like"/>
</dbReference>
<dbReference type="NCBIfam" id="TIGR02937">
    <property type="entry name" value="sigma70-ECF"/>
    <property type="match status" value="1"/>
</dbReference>
<comment type="caution">
    <text evidence="7">The sequence shown here is derived from an EMBL/GenBank/DDBJ whole genome shotgun (WGS) entry which is preliminary data.</text>
</comment>
<keyword evidence="3" id="KW-0731">Sigma factor</keyword>
<evidence type="ECO:0000256" key="4">
    <source>
        <dbReference type="ARBA" id="ARBA00023163"/>
    </source>
</evidence>
<feature type="domain" description="RNA polymerase sigma factor 70 region 4 type 2" evidence="6">
    <location>
        <begin position="113"/>
        <end position="164"/>
    </location>
</feature>
<keyword evidence="8" id="KW-1185">Reference proteome</keyword>
<evidence type="ECO:0000313" key="8">
    <source>
        <dbReference type="Proteomes" id="UP000024942"/>
    </source>
</evidence>
<evidence type="ECO:0000256" key="2">
    <source>
        <dbReference type="ARBA" id="ARBA00023015"/>
    </source>
</evidence>
<comment type="similarity">
    <text evidence="1">Belongs to the sigma-70 factor family. ECF subfamily.</text>
</comment>
<keyword evidence="2" id="KW-0805">Transcription regulation</keyword>
<evidence type="ECO:0000256" key="1">
    <source>
        <dbReference type="ARBA" id="ARBA00010641"/>
    </source>
</evidence>
<accession>A0A059G196</accession>
<dbReference type="Pfam" id="PF04542">
    <property type="entry name" value="Sigma70_r2"/>
    <property type="match status" value="1"/>
</dbReference>
<dbReference type="InterPro" id="IPR036388">
    <property type="entry name" value="WH-like_DNA-bd_sf"/>
</dbReference>
<dbReference type="AlphaFoldDB" id="A0A059G196"/>
<dbReference type="GO" id="GO:0016987">
    <property type="term" value="F:sigma factor activity"/>
    <property type="evidence" value="ECO:0007669"/>
    <property type="project" value="UniProtKB-KW"/>
</dbReference>
<dbReference type="eggNOG" id="COG1595">
    <property type="taxonomic scope" value="Bacteria"/>
</dbReference>
<evidence type="ECO:0000259" key="6">
    <source>
        <dbReference type="Pfam" id="PF08281"/>
    </source>
</evidence>
<dbReference type="SUPFAM" id="SSF88659">
    <property type="entry name" value="Sigma3 and sigma4 domains of RNA polymerase sigma factors"/>
    <property type="match status" value="1"/>
</dbReference>
<dbReference type="PATRIC" id="fig|1280953.3.peg.3968"/>
<gene>
    <name evidence="7" type="ORF">HOC_19881</name>
</gene>
<dbReference type="InterPro" id="IPR013325">
    <property type="entry name" value="RNA_pol_sigma_r2"/>
</dbReference>
<dbReference type="Gene3D" id="1.10.10.10">
    <property type="entry name" value="Winged helix-like DNA-binding domain superfamily/Winged helix DNA-binding domain"/>
    <property type="match status" value="1"/>
</dbReference>
<dbReference type="PANTHER" id="PTHR43133">
    <property type="entry name" value="RNA POLYMERASE ECF-TYPE SIGMA FACTO"/>
    <property type="match status" value="1"/>
</dbReference>
<evidence type="ECO:0000259" key="5">
    <source>
        <dbReference type="Pfam" id="PF04542"/>
    </source>
</evidence>
<organism evidence="7 8">
    <name type="scientific">Hyphomonas oceanitis SCH89</name>
    <dbReference type="NCBI Taxonomy" id="1280953"/>
    <lineage>
        <taxon>Bacteria</taxon>
        <taxon>Pseudomonadati</taxon>
        <taxon>Pseudomonadota</taxon>
        <taxon>Alphaproteobacteria</taxon>
        <taxon>Hyphomonadales</taxon>
        <taxon>Hyphomonadaceae</taxon>
        <taxon>Hyphomonas</taxon>
    </lineage>
</organism>
<proteinExistence type="inferred from homology"/>
<dbReference type="InterPro" id="IPR007627">
    <property type="entry name" value="RNA_pol_sigma70_r2"/>
</dbReference>
<protein>
    <submittedName>
        <fullName evidence="7">ECF subfamily RNA polymerase sigma-24 factor</fullName>
    </submittedName>
</protein>
<feature type="domain" description="RNA polymerase sigma-70 region 2" evidence="5">
    <location>
        <begin position="20"/>
        <end position="86"/>
    </location>
</feature>